<keyword evidence="6" id="KW-0808">Transferase</keyword>
<name>A0ABW0RKB1_9GAMM</name>
<dbReference type="EMBL" id="JBHSNL010000001">
    <property type="protein sequence ID" value="MFC5544701.1"/>
    <property type="molecule type" value="Genomic_DNA"/>
</dbReference>
<evidence type="ECO:0000256" key="5">
    <source>
        <dbReference type="ARBA" id="ARBA00012483"/>
    </source>
</evidence>
<evidence type="ECO:0000259" key="15">
    <source>
        <dbReference type="Pfam" id="PF12483"/>
    </source>
</evidence>
<dbReference type="EC" id="2.3.2.27" evidence="5"/>
<feature type="transmembrane region" description="Helical" evidence="14">
    <location>
        <begin position="348"/>
        <end position="369"/>
    </location>
</feature>
<keyword evidence="7 14" id="KW-0812">Transmembrane</keyword>
<sequence>MKTSYFRRRFNIASKPGRLIMALLAVAALGGAYYLMHEGLNQLSQARQLERLPETPIGALAEGPYAIAGKVSDRSSTVTTPYSTQKAVYVRYKLEEEYRDSDGDRHVRTLDSGEWGGPFVLEDDSGSVSIDTDFPESGIEWHLKRSYYREVGDRMYSEWALVPGDHARVVGRYQPTDREFVFRDLSRFSLPPMVSSQSLEVDGGDRLFSAAIRISIATGLLALGLALTLTALNIHRFWIYVITLSVVVTGGLSTLGIARLNAEWSAIASLYETRFDALESSRQNPLLLADVAALEQLIRRSTSGWLDQWMFQRVVENRLPVPPLDDNTAAMAQQIVERQPHGHYQHSWISWALTLASFILAIALLYLAIRAVQFKRLMEAVPTSSTRGLSFGLSELKGMVDTDDAFPPLRDPLTDQKCIAFDYKVEERRGSGKDEKWHTIEHTSECVPFWLEDSEGQVLIQPEGADIEYPRIHSETRGDRRYTVRFLDTLINVYCIGFAGLDRDRPDHLTIQQDDGTPFLISANKEDDIILDRGARGFVGVALSLGLFLFAATALMASDGNFSPDNLILSALTVPVVLCLYIGILHYNDIIFLKNRVERARANIDTILQQRHDLWPNLEKAVKGYLAHEKKLLEAIGRLRSADPSALGAQGKTDQLIGFEQQVTAALQARIENYPDLKGNTVVQQFMAMMAETENYLALLRNSYTESAKIYNTRIQSLPDIILAKLFRFKSAPPGLGARISRD</sequence>
<reference evidence="17" key="1">
    <citation type="journal article" date="2019" name="Int. J. Syst. Evol. Microbiol.">
        <title>The Global Catalogue of Microorganisms (GCM) 10K type strain sequencing project: providing services to taxonomists for standard genome sequencing and annotation.</title>
        <authorList>
            <consortium name="The Broad Institute Genomics Platform"/>
            <consortium name="The Broad Institute Genome Sequencing Center for Infectious Disease"/>
            <person name="Wu L."/>
            <person name="Ma J."/>
        </authorList>
    </citation>
    <scope>NUCLEOTIDE SEQUENCE [LARGE SCALE GENOMIC DNA]</scope>
    <source>
        <strain evidence="17">CGMCC 4.1799</strain>
    </source>
</reference>
<keyword evidence="9" id="KW-0863">Zinc-finger</keyword>
<organism evidence="16 17">
    <name type="scientific">Marinobacter koreensis</name>
    <dbReference type="NCBI Taxonomy" id="335974"/>
    <lineage>
        <taxon>Bacteria</taxon>
        <taxon>Pseudomonadati</taxon>
        <taxon>Pseudomonadota</taxon>
        <taxon>Gammaproteobacteria</taxon>
        <taxon>Pseudomonadales</taxon>
        <taxon>Marinobacteraceae</taxon>
        <taxon>Marinobacter</taxon>
    </lineage>
</organism>
<gene>
    <name evidence="16" type="ORF">ACFPQA_06550</name>
</gene>
<evidence type="ECO:0000256" key="1">
    <source>
        <dbReference type="ARBA" id="ARBA00000900"/>
    </source>
</evidence>
<dbReference type="PANTHER" id="PTHR34478">
    <property type="entry name" value="PROTEIN LEMA"/>
    <property type="match status" value="1"/>
</dbReference>
<evidence type="ECO:0000256" key="13">
    <source>
        <dbReference type="ARBA" id="ARBA00023136"/>
    </source>
</evidence>
<evidence type="ECO:0000256" key="11">
    <source>
        <dbReference type="ARBA" id="ARBA00022833"/>
    </source>
</evidence>
<dbReference type="InterPro" id="IPR007156">
    <property type="entry name" value="MamQ_LemA"/>
</dbReference>
<dbReference type="Gene3D" id="1.20.1440.20">
    <property type="entry name" value="LemA-like domain"/>
    <property type="match status" value="1"/>
</dbReference>
<dbReference type="Pfam" id="PF04011">
    <property type="entry name" value="LemA"/>
    <property type="match status" value="1"/>
</dbReference>
<comment type="catalytic activity">
    <reaction evidence="1">
        <text>S-ubiquitinyl-[E2 ubiquitin-conjugating enzyme]-L-cysteine + [acceptor protein]-L-lysine = [E2 ubiquitin-conjugating enzyme]-L-cysteine + N(6)-ubiquitinyl-[acceptor protein]-L-lysine.</text>
        <dbReference type="EC" id="2.3.2.27"/>
    </reaction>
</comment>
<evidence type="ECO:0000256" key="14">
    <source>
        <dbReference type="SAM" id="Phobius"/>
    </source>
</evidence>
<evidence type="ECO:0000313" key="17">
    <source>
        <dbReference type="Proteomes" id="UP001596055"/>
    </source>
</evidence>
<keyword evidence="8" id="KW-0479">Metal-binding</keyword>
<feature type="transmembrane region" description="Helical" evidence="14">
    <location>
        <begin position="237"/>
        <end position="258"/>
    </location>
</feature>
<dbReference type="SUPFAM" id="SSF140478">
    <property type="entry name" value="LemA-like"/>
    <property type="match status" value="1"/>
</dbReference>
<comment type="subcellular location">
    <subcellularLocation>
        <location evidence="2">Membrane</location>
        <topology evidence="2">Multi-pass membrane protein</topology>
    </subcellularLocation>
    <subcellularLocation>
        <location evidence="3">Membrane</location>
        <topology evidence="3">Single-pass membrane protein</topology>
    </subcellularLocation>
</comment>
<keyword evidence="17" id="KW-1185">Reference proteome</keyword>
<feature type="transmembrane region" description="Helical" evidence="14">
    <location>
        <begin position="20"/>
        <end position="36"/>
    </location>
</feature>
<evidence type="ECO:0000313" key="16">
    <source>
        <dbReference type="EMBL" id="MFC5544701.1"/>
    </source>
</evidence>
<dbReference type="Pfam" id="PF12483">
    <property type="entry name" value="GIDE"/>
    <property type="match status" value="1"/>
</dbReference>
<comment type="caution">
    <text evidence="16">The sequence shown here is derived from an EMBL/GenBank/DDBJ whole genome shotgun (WGS) entry which is preliminary data.</text>
</comment>
<feature type="transmembrane region" description="Helical" evidence="14">
    <location>
        <begin position="535"/>
        <end position="555"/>
    </location>
</feature>
<dbReference type="Proteomes" id="UP001596055">
    <property type="component" value="Unassembled WGS sequence"/>
</dbReference>
<dbReference type="InterPro" id="IPR022170">
    <property type="entry name" value="MUL1-like"/>
</dbReference>
<feature type="transmembrane region" description="Helical" evidence="14">
    <location>
        <begin position="567"/>
        <end position="587"/>
    </location>
</feature>
<evidence type="ECO:0000256" key="3">
    <source>
        <dbReference type="ARBA" id="ARBA00004167"/>
    </source>
</evidence>
<dbReference type="RefSeq" id="WP_248154120.1">
    <property type="nucleotide sequence ID" value="NZ_JAKZAJ010000001.1"/>
</dbReference>
<evidence type="ECO:0000256" key="12">
    <source>
        <dbReference type="ARBA" id="ARBA00022989"/>
    </source>
</evidence>
<evidence type="ECO:0000256" key="10">
    <source>
        <dbReference type="ARBA" id="ARBA00022786"/>
    </source>
</evidence>
<keyword evidence="13 14" id="KW-0472">Membrane</keyword>
<evidence type="ECO:0000256" key="7">
    <source>
        <dbReference type="ARBA" id="ARBA00022692"/>
    </source>
</evidence>
<keyword evidence="10" id="KW-0833">Ubl conjugation pathway</keyword>
<keyword evidence="12 14" id="KW-1133">Transmembrane helix</keyword>
<evidence type="ECO:0000256" key="2">
    <source>
        <dbReference type="ARBA" id="ARBA00004141"/>
    </source>
</evidence>
<feature type="domain" description="E3 Ubiquitin ligase MUL1-like" evidence="15">
    <location>
        <begin position="426"/>
        <end position="540"/>
    </location>
</feature>
<protein>
    <recommendedName>
        <fullName evidence="5">RING-type E3 ubiquitin transferase</fullName>
        <ecNumber evidence="5">2.3.2.27</ecNumber>
    </recommendedName>
</protein>
<feature type="transmembrane region" description="Helical" evidence="14">
    <location>
        <begin position="207"/>
        <end position="230"/>
    </location>
</feature>
<accession>A0ABW0RKB1</accession>
<dbReference type="PANTHER" id="PTHR34478:SF2">
    <property type="entry name" value="MEMBRANE PROTEIN"/>
    <property type="match status" value="1"/>
</dbReference>
<evidence type="ECO:0000256" key="4">
    <source>
        <dbReference type="ARBA" id="ARBA00008854"/>
    </source>
</evidence>
<comment type="similarity">
    <text evidence="4">Belongs to the LemA family.</text>
</comment>
<evidence type="ECO:0000256" key="6">
    <source>
        <dbReference type="ARBA" id="ARBA00022679"/>
    </source>
</evidence>
<proteinExistence type="inferred from homology"/>
<keyword evidence="11" id="KW-0862">Zinc</keyword>
<dbReference type="InterPro" id="IPR023353">
    <property type="entry name" value="LemA-like_dom_sf"/>
</dbReference>
<evidence type="ECO:0000256" key="8">
    <source>
        <dbReference type="ARBA" id="ARBA00022723"/>
    </source>
</evidence>
<evidence type="ECO:0000256" key="9">
    <source>
        <dbReference type="ARBA" id="ARBA00022771"/>
    </source>
</evidence>